<evidence type="ECO:0000256" key="6">
    <source>
        <dbReference type="PIRSR" id="PIRSR604808-2"/>
    </source>
</evidence>
<proteinExistence type="inferred from homology"/>
<dbReference type="NCBIfam" id="TIGR00633">
    <property type="entry name" value="xth"/>
    <property type="match status" value="1"/>
</dbReference>
<dbReference type="SUPFAM" id="SSF56219">
    <property type="entry name" value="DNase I-like"/>
    <property type="match status" value="1"/>
</dbReference>
<dbReference type="InterPro" id="IPR004808">
    <property type="entry name" value="AP_endonuc_1"/>
</dbReference>
<dbReference type="PANTHER" id="PTHR22748">
    <property type="entry name" value="AP ENDONUCLEASE"/>
    <property type="match status" value="1"/>
</dbReference>
<feature type="site" description="Interaction with DNA substrate" evidence="7">
    <location>
        <position position="330"/>
    </location>
</feature>
<dbReference type="CDD" id="cd09087">
    <property type="entry name" value="Ape1-like_AP-endo"/>
    <property type="match status" value="1"/>
</dbReference>
<evidence type="ECO:0000256" key="8">
    <source>
        <dbReference type="RuleBase" id="RU362131"/>
    </source>
</evidence>
<evidence type="ECO:0000313" key="12">
    <source>
        <dbReference type="Proteomes" id="UP000006671"/>
    </source>
</evidence>
<evidence type="ECO:0000256" key="4">
    <source>
        <dbReference type="ARBA" id="ARBA00022842"/>
    </source>
</evidence>
<dbReference type="GO" id="GO:0005634">
    <property type="term" value="C:nucleus"/>
    <property type="evidence" value="ECO:0007669"/>
    <property type="project" value="TreeGrafter"/>
</dbReference>
<reference evidence="11 12" key="1">
    <citation type="journal article" date="2010" name="Cell">
        <title>The genome of Naegleria gruberi illuminates early eukaryotic versatility.</title>
        <authorList>
            <person name="Fritz-Laylin L.K."/>
            <person name="Prochnik S.E."/>
            <person name="Ginger M.L."/>
            <person name="Dacks J.B."/>
            <person name="Carpenter M.L."/>
            <person name="Field M.C."/>
            <person name="Kuo A."/>
            <person name="Paredez A."/>
            <person name="Chapman J."/>
            <person name="Pham J."/>
            <person name="Shu S."/>
            <person name="Neupane R."/>
            <person name="Cipriano M."/>
            <person name="Mancuso J."/>
            <person name="Tu H."/>
            <person name="Salamov A."/>
            <person name="Lindquist E."/>
            <person name="Shapiro H."/>
            <person name="Lucas S."/>
            <person name="Grigoriev I.V."/>
            <person name="Cande W.Z."/>
            <person name="Fulton C."/>
            <person name="Rokhsar D.S."/>
            <person name="Dawson S.C."/>
        </authorList>
    </citation>
    <scope>NUCLEOTIDE SEQUENCE [LARGE SCALE GENOMIC DNA]</scope>
    <source>
        <strain evidence="11 12">NEG-M</strain>
    </source>
</reference>
<dbReference type="VEuPathDB" id="AmoebaDB:NAEGRDRAFT_68804"/>
<dbReference type="InterPro" id="IPR036691">
    <property type="entry name" value="Endo/exonu/phosph_ase_sf"/>
</dbReference>
<evidence type="ECO:0000256" key="9">
    <source>
        <dbReference type="SAM" id="MobiDB-lite"/>
    </source>
</evidence>
<dbReference type="KEGG" id="ngr:NAEGRDRAFT_68804"/>
<dbReference type="FunCoup" id="D2VIU5">
    <property type="interactions" value="545"/>
</dbReference>
<feature type="binding site" evidence="6">
    <location>
        <position position="233"/>
    </location>
    <ligand>
        <name>Mg(2+)</name>
        <dbReference type="ChEBI" id="CHEBI:18420"/>
        <label>1</label>
    </ligand>
</feature>
<dbReference type="STRING" id="5762.D2VIU5"/>
<evidence type="ECO:0000256" key="5">
    <source>
        <dbReference type="PIRSR" id="PIRSR604808-1"/>
    </source>
</evidence>
<comment type="cofactor">
    <cofactor evidence="6 8">
        <name>Mg(2+)</name>
        <dbReference type="ChEBI" id="CHEBI:18420"/>
    </cofactor>
    <cofactor evidence="6 8">
        <name>Mn(2+)</name>
        <dbReference type="ChEBI" id="CHEBI:29035"/>
    </cofactor>
    <text evidence="6 8">Probably binds two magnesium or manganese ions per subunit.</text>
</comment>
<dbReference type="AlphaFoldDB" id="D2VIU5"/>
<keyword evidence="8" id="KW-0234">DNA repair</keyword>
<feature type="site" description="Important for catalytic activity" evidence="7">
    <location>
        <position position="304"/>
    </location>
</feature>
<dbReference type="GeneID" id="8852202"/>
<evidence type="ECO:0000256" key="2">
    <source>
        <dbReference type="ARBA" id="ARBA00022723"/>
    </source>
</evidence>
<feature type="domain" description="Endonuclease/exonuclease/phosphatase" evidence="10">
    <location>
        <begin position="78"/>
        <end position="330"/>
    </location>
</feature>
<feature type="active site" description="Proton donor/acceptor" evidence="5">
    <location>
        <position position="231"/>
    </location>
</feature>
<dbReference type="PANTHER" id="PTHR22748:SF6">
    <property type="entry name" value="DNA-(APURINIC OR APYRIMIDINIC SITE) ENDONUCLEASE"/>
    <property type="match status" value="1"/>
</dbReference>
<dbReference type="GO" id="GO:0046872">
    <property type="term" value="F:metal ion binding"/>
    <property type="evidence" value="ECO:0007669"/>
    <property type="project" value="UniProtKB-KW"/>
</dbReference>
<evidence type="ECO:0000313" key="11">
    <source>
        <dbReference type="EMBL" id="EFC43334.1"/>
    </source>
</evidence>
<dbReference type="GO" id="GO:0006284">
    <property type="term" value="P:base-excision repair"/>
    <property type="evidence" value="ECO:0007669"/>
    <property type="project" value="TreeGrafter"/>
</dbReference>
<gene>
    <name evidence="11" type="ORF">NAEGRDRAFT_68804</name>
</gene>
<dbReference type="RefSeq" id="XP_002676078.1">
    <property type="nucleotide sequence ID" value="XM_002676032.1"/>
</dbReference>
<evidence type="ECO:0000256" key="1">
    <source>
        <dbReference type="ARBA" id="ARBA00007092"/>
    </source>
</evidence>
<feature type="active site" evidence="5">
    <location>
        <position position="191"/>
    </location>
</feature>
<keyword evidence="6" id="KW-0464">Manganese</keyword>
<protein>
    <submittedName>
        <fullName evidence="11">Predicted protein</fullName>
    </submittedName>
</protein>
<feature type="binding site" evidence="6">
    <location>
        <position position="329"/>
    </location>
    <ligand>
        <name>Mg(2+)</name>
        <dbReference type="ChEBI" id="CHEBI:18420"/>
        <label>1</label>
    </ligand>
</feature>
<evidence type="ECO:0000256" key="3">
    <source>
        <dbReference type="ARBA" id="ARBA00022801"/>
    </source>
</evidence>
<dbReference type="Gene3D" id="3.60.10.10">
    <property type="entry name" value="Endonuclease/exonuclease/phosphatase"/>
    <property type="match status" value="1"/>
</dbReference>
<organism evidence="12">
    <name type="scientific">Naegleria gruberi</name>
    <name type="common">Amoeba</name>
    <dbReference type="NCBI Taxonomy" id="5762"/>
    <lineage>
        <taxon>Eukaryota</taxon>
        <taxon>Discoba</taxon>
        <taxon>Heterolobosea</taxon>
        <taxon>Tetramitia</taxon>
        <taxon>Eutetramitia</taxon>
        <taxon>Vahlkampfiidae</taxon>
        <taxon>Naegleria</taxon>
    </lineage>
</organism>
<dbReference type="PROSITE" id="PS51435">
    <property type="entry name" value="AP_NUCLEASE_F1_4"/>
    <property type="match status" value="1"/>
</dbReference>
<dbReference type="GO" id="GO:0003906">
    <property type="term" value="F:DNA-(apurinic or apyrimidinic site) endonuclease activity"/>
    <property type="evidence" value="ECO:0007669"/>
    <property type="project" value="TreeGrafter"/>
</dbReference>
<dbReference type="InParanoid" id="D2VIU5"/>
<dbReference type="GO" id="GO:0008311">
    <property type="term" value="F:double-stranded DNA 3'-5' DNA exonuclease activity"/>
    <property type="evidence" value="ECO:0007669"/>
    <property type="project" value="TreeGrafter"/>
</dbReference>
<keyword evidence="8" id="KW-0227">DNA damage</keyword>
<dbReference type="Pfam" id="PF03372">
    <property type="entry name" value="Exo_endo_phos"/>
    <property type="match status" value="1"/>
</dbReference>
<keyword evidence="4 6" id="KW-0460">Magnesium</keyword>
<sequence length="340" mass="39214">MKRKQETKNTKKLSSSSNEGPTKKLKQSNLLSLFKAPSSPPASSQSSTDTDSLTIVEESKTFLGTNNSYELNKQFKFISWNVNGISAVFRKEPNYLKMLVEKEEPTCLCLQETKLSEDVKLSEMAQYKFKNYIGHFNTSRARKGYSGTACFVLKHGPKVLNVKFGIGKDKHDLEGRTITVEYEDFYLVNTYCPNSGQNLDRLEYRTKEWDVDLLKYFEKLEKKKPIIWGGDLNVAISEMDIHDPLTLSKSPGFTLEERQSSPLVTKASPPFIDSFRYKNPYKKQYTYYGYINDMRLQKKGWRIDYFVCSNSLKDKIVNSYILEEYFGSDHLPIGLIINKE</sequence>
<comment type="similarity">
    <text evidence="1 8">Belongs to the DNA repair enzymes AP/ExoA family.</text>
</comment>
<evidence type="ECO:0000259" key="10">
    <source>
        <dbReference type="Pfam" id="PF03372"/>
    </source>
</evidence>
<feature type="site" description="Transition state stabilizer" evidence="7">
    <location>
        <position position="233"/>
    </location>
</feature>
<dbReference type="EMBL" id="GG738874">
    <property type="protein sequence ID" value="EFC43334.1"/>
    <property type="molecule type" value="Genomic_DNA"/>
</dbReference>
<feature type="binding site" evidence="6">
    <location>
        <position position="81"/>
    </location>
    <ligand>
        <name>Mg(2+)</name>
        <dbReference type="ChEBI" id="CHEBI:18420"/>
        <label>1</label>
    </ligand>
</feature>
<dbReference type="Proteomes" id="UP000006671">
    <property type="component" value="Unassembled WGS sequence"/>
</dbReference>
<feature type="binding site" evidence="6">
    <location>
        <position position="231"/>
    </location>
    <ligand>
        <name>Mg(2+)</name>
        <dbReference type="ChEBI" id="CHEBI:18420"/>
        <label>1</label>
    </ligand>
</feature>
<feature type="binding site" evidence="6">
    <location>
        <position position="330"/>
    </location>
    <ligand>
        <name>Mg(2+)</name>
        <dbReference type="ChEBI" id="CHEBI:18420"/>
        <label>1</label>
    </ligand>
</feature>
<name>D2VIU5_NAEGR</name>
<accession>D2VIU5</accession>
<feature type="active site" description="Proton acceptor" evidence="5">
    <location>
        <position position="330"/>
    </location>
</feature>
<keyword evidence="12" id="KW-1185">Reference proteome</keyword>
<dbReference type="OMA" id="GWRIDYY"/>
<keyword evidence="3" id="KW-0378">Hydrolase</keyword>
<feature type="region of interest" description="Disordered" evidence="9">
    <location>
        <begin position="1"/>
        <end position="52"/>
    </location>
</feature>
<dbReference type="OrthoDB" id="498125at2759"/>
<feature type="binding site" evidence="6">
    <location>
        <position position="112"/>
    </location>
    <ligand>
        <name>Mg(2+)</name>
        <dbReference type="ChEBI" id="CHEBI:18420"/>
        <label>1</label>
    </ligand>
</feature>
<dbReference type="InterPro" id="IPR005135">
    <property type="entry name" value="Endo/exonuclease/phosphatase"/>
</dbReference>
<dbReference type="GO" id="GO:0008081">
    <property type="term" value="F:phosphoric diester hydrolase activity"/>
    <property type="evidence" value="ECO:0007669"/>
    <property type="project" value="TreeGrafter"/>
</dbReference>
<keyword evidence="2 6" id="KW-0479">Metal-binding</keyword>
<feature type="compositionally biased region" description="Low complexity" evidence="9">
    <location>
        <begin position="41"/>
        <end position="52"/>
    </location>
</feature>
<dbReference type="eggNOG" id="KOG1294">
    <property type="taxonomic scope" value="Eukaryota"/>
</dbReference>
<evidence type="ECO:0000256" key="7">
    <source>
        <dbReference type="PIRSR" id="PIRSR604808-3"/>
    </source>
</evidence>
<dbReference type="NCBIfam" id="TIGR00195">
    <property type="entry name" value="exoDNase_III"/>
    <property type="match status" value="1"/>
</dbReference>